<sequence length="381" mass="42872">MKKLLSVLIAILFSVFTACTNSQTRGGADGGDTVRMENARHLTIVKYKGYTIVKLVDPWKKGRTLHTYALVPKGRTRLPAGLDPSTTIIRTPIKRSVVFTTVLCGLLYDFQAADAISGVCDLNYINIPDIQKRAAMKPTEARHVADCGNSMSADVEKIIDMKPEGLLISPFENSGGYGKLEDIHIPIIETADYMEVSALGRAEWMKFYGMLYGREHEAFALFNRVKRNYQQLMKKARTAKKSLSVITERKTGGVWYVPGGQSTIGQMLKDARAHYAFADDHQAGSLSLPFETVLDRAGQSDVWLFKYNGHPATLQELAAEYSGYRQFKAFRTRNVYACDCTRRPYFEQVSFHPDRLLSDIIQIVHPDIAGFAPMQYYERLK</sequence>
<dbReference type="EMBL" id="AGEK01000012">
    <property type="protein sequence ID" value="EHO74100.1"/>
    <property type="molecule type" value="Genomic_DNA"/>
</dbReference>
<dbReference type="STRING" id="999422.HMPREF9944_00245"/>
<dbReference type="InterPro" id="IPR050902">
    <property type="entry name" value="ABC_Transporter_SBP"/>
</dbReference>
<comment type="caution">
    <text evidence="3">The sequence shown here is derived from an EMBL/GenBank/DDBJ whole genome shotgun (WGS) entry which is preliminary data.</text>
</comment>
<organism evidence="3 4">
    <name type="scientific">Segatella maculosa OT 289</name>
    <dbReference type="NCBI Taxonomy" id="999422"/>
    <lineage>
        <taxon>Bacteria</taxon>
        <taxon>Pseudomonadati</taxon>
        <taxon>Bacteroidota</taxon>
        <taxon>Bacteroidia</taxon>
        <taxon>Bacteroidales</taxon>
        <taxon>Prevotellaceae</taxon>
        <taxon>Segatella</taxon>
    </lineage>
</organism>
<feature type="chain" id="PRO_5003551456" description="Fe/B12 periplasmic-binding domain-containing protein" evidence="1">
    <location>
        <begin position="21"/>
        <end position="381"/>
    </location>
</feature>
<dbReference type="GO" id="GO:0071281">
    <property type="term" value="P:cellular response to iron ion"/>
    <property type="evidence" value="ECO:0007669"/>
    <property type="project" value="TreeGrafter"/>
</dbReference>
<evidence type="ECO:0000256" key="1">
    <source>
        <dbReference type="SAM" id="SignalP"/>
    </source>
</evidence>
<evidence type="ECO:0000313" key="3">
    <source>
        <dbReference type="EMBL" id="EHO74100.1"/>
    </source>
</evidence>
<evidence type="ECO:0000313" key="4">
    <source>
        <dbReference type="Proteomes" id="UP000003167"/>
    </source>
</evidence>
<dbReference type="PANTHER" id="PTHR30535:SF34">
    <property type="entry name" value="MOLYBDATE-BINDING PROTEIN MOLA"/>
    <property type="match status" value="1"/>
</dbReference>
<evidence type="ECO:0000259" key="2">
    <source>
        <dbReference type="PROSITE" id="PS50983"/>
    </source>
</evidence>
<gene>
    <name evidence="3" type="ORF">HMPREF9944_00245</name>
</gene>
<dbReference type="PROSITE" id="PS51257">
    <property type="entry name" value="PROKAR_LIPOPROTEIN"/>
    <property type="match status" value="1"/>
</dbReference>
<dbReference type="Pfam" id="PF01497">
    <property type="entry name" value="Peripla_BP_2"/>
    <property type="match status" value="1"/>
</dbReference>
<dbReference type="Gene3D" id="3.40.50.1980">
    <property type="entry name" value="Nitrogenase molybdenum iron protein domain"/>
    <property type="match status" value="2"/>
</dbReference>
<dbReference type="SUPFAM" id="SSF53807">
    <property type="entry name" value="Helical backbone' metal receptor"/>
    <property type="match status" value="1"/>
</dbReference>
<dbReference type="OrthoDB" id="9812528at2"/>
<protein>
    <recommendedName>
        <fullName evidence="2">Fe/B12 periplasmic-binding domain-containing protein</fullName>
    </recommendedName>
</protein>
<dbReference type="InterPro" id="IPR002491">
    <property type="entry name" value="ABC_transptr_periplasmic_BD"/>
</dbReference>
<dbReference type="AlphaFoldDB" id="H1HJA1"/>
<feature type="domain" description="Fe/B12 periplasmic-binding" evidence="2">
    <location>
        <begin position="95"/>
        <end position="368"/>
    </location>
</feature>
<name>H1HJA1_9BACT</name>
<keyword evidence="1" id="KW-0732">Signal</keyword>
<dbReference type="PATRIC" id="fig|999422.3.peg.237"/>
<accession>H1HJA1</accession>
<dbReference type="PROSITE" id="PS50983">
    <property type="entry name" value="FE_B12_PBP"/>
    <property type="match status" value="1"/>
</dbReference>
<keyword evidence="4" id="KW-1185">Reference proteome</keyword>
<dbReference type="HOGENOM" id="CLU_025776_1_0_10"/>
<feature type="signal peptide" evidence="1">
    <location>
        <begin position="1"/>
        <end position="20"/>
    </location>
</feature>
<proteinExistence type="predicted"/>
<dbReference type="RefSeq" id="WP_008563856.1">
    <property type="nucleotide sequence ID" value="NZ_JH594500.1"/>
</dbReference>
<dbReference type="PANTHER" id="PTHR30535">
    <property type="entry name" value="VITAMIN B12-BINDING PROTEIN"/>
    <property type="match status" value="1"/>
</dbReference>
<dbReference type="Proteomes" id="UP000003167">
    <property type="component" value="Unassembled WGS sequence"/>
</dbReference>
<reference evidence="3 4" key="1">
    <citation type="submission" date="2011-12" db="EMBL/GenBank/DDBJ databases">
        <title>The Genome Sequence of Prevotella maculosa OT 289.</title>
        <authorList>
            <consortium name="The Broad Institute Genome Sequencing Platform"/>
            <person name="Earl A."/>
            <person name="Ward D."/>
            <person name="Feldgarden M."/>
            <person name="Gevers D."/>
            <person name="Izard J."/>
            <person name="Blanton J.M."/>
            <person name="Mathney J."/>
            <person name="Tanner A.C."/>
            <person name="Dewhirst F.E."/>
            <person name="Young S.K."/>
            <person name="Zeng Q."/>
            <person name="Gargeya S."/>
            <person name="Fitzgerald M."/>
            <person name="Haas B."/>
            <person name="Abouelleil A."/>
            <person name="Alvarado L."/>
            <person name="Arachchi H.M."/>
            <person name="Berlin A."/>
            <person name="Chapman S.B."/>
            <person name="Gearin G."/>
            <person name="Goldberg J."/>
            <person name="Griggs A."/>
            <person name="Gujja S."/>
            <person name="Hansen M."/>
            <person name="Heiman D."/>
            <person name="Howarth C."/>
            <person name="Larimer J."/>
            <person name="Lui A."/>
            <person name="MacDonald P.J.P."/>
            <person name="McCowen C."/>
            <person name="Montmayeur A."/>
            <person name="Murphy C."/>
            <person name="Neiman D."/>
            <person name="Pearson M."/>
            <person name="Priest M."/>
            <person name="Roberts A."/>
            <person name="Saif S."/>
            <person name="Shea T."/>
            <person name="Sisk P."/>
            <person name="Stolte C."/>
            <person name="Sykes S."/>
            <person name="Wortman J."/>
            <person name="Nusbaum C."/>
            <person name="Birren B."/>
        </authorList>
    </citation>
    <scope>NUCLEOTIDE SEQUENCE [LARGE SCALE GENOMIC DNA]</scope>
    <source>
        <strain evidence="3 4">OT 289</strain>
    </source>
</reference>